<evidence type="ECO:0000313" key="2">
    <source>
        <dbReference type="EMBL" id="CAH3148929.1"/>
    </source>
</evidence>
<sequence>MERLCKCYDGDCWYVLKGNKGKRTGVPSARVSFLAFTTPKQFLETVCPKMLSAENGLAERVLLFYHKKEEKDSEKYSLSASAREAFLRFAKPQDMLPSTQGASVEGRKGSQLQQF</sequence>
<feature type="region of interest" description="Disordered" evidence="1">
    <location>
        <begin position="96"/>
        <end position="115"/>
    </location>
</feature>
<accession>A0AAU9XIS6</accession>
<proteinExistence type="predicted"/>
<protein>
    <submittedName>
        <fullName evidence="2">Uncharacterized protein</fullName>
    </submittedName>
</protein>
<evidence type="ECO:0000256" key="1">
    <source>
        <dbReference type="SAM" id="MobiDB-lite"/>
    </source>
</evidence>
<dbReference type="AlphaFoldDB" id="A0AAU9XIS6"/>
<evidence type="ECO:0000313" key="3">
    <source>
        <dbReference type="Proteomes" id="UP001159428"/>
    </source>
</evidence>
<reference evidence="2 3" key="1">
    <citation type="submission" date="2022-05" db="EMBL/GenBank/DDBJ databases">
        <authorList>
            <consortium name="Genoscope - CEA"/>
            <person name="William W."/>
        </authorList>
    </citation>
    <scope>NUCLEOTIDE SEQUENCE [LARGE SCALE GENOMIC DNA]</scope>
</reference>
<keyword evidence="3" id="KW-1185">Reference proteome</keyword>
<dbReference type="EMBL" id="CALNXJ010000045">
    <property type="protein sequence ID" value="CAH3148929.1"/>
    <property type="molecule type" value="Genomic_DNA"/>
</dbReference>
<name>A0AAU9XIS6_9CNID</name>
<organism evidence="2 3">
    <name type="scientific">Pocillopora meandrina</name>
    <dbReference type="NCBI Taxonomy" id="46732"/>
    <lineage>
        <taxon>Eukaryota</taxon>
        <taxon>Metazoa</taxon>
        <taxon>Cnidaria</taxon>
        <taxon>Anthozoa</taxon>
        <taxon>Hexacorallia</taxon>
        <taxon>Scleractinia</taxon>
        <taxon>Astrocoeniina</taxon>
        <taxon>Pocilloporidae</taxon>
        <taxon>Pocillopora</taxon>
    </lineage>
</organism>
<dbReference type="Proteomes" id="UP001159428">
    <property type="component" value="Unassembled WGS sequence"/>
</dbReference>
<gene>
    <name evidence="2" type="ORF">PMEA_00024193</name>
</gene>
<comment type="caution">
    <text evidence="2">The sequence shown here is derived from an EMBL/GenBank/DDBJ whole genome shotgun (WGS) entry which is preliminary data.</text>
</comment>